<dbReference type="InterPro" id="IPR034164">
    <property type="entry name" value="Pepsin-like_dom"/>
</dbReference>
<accession>A0A0G4KNM2</accession>
<feature type="compositionally biased region" description="Polar residues" evidence="2">
    <location>
        <begin position="632"/>
        <end position="658"/>
    </location>
</feature>
<dbReference type="PROSITE" id="PS51767">
    <property type="entry name" value="PEPTIDASE_A1"/>
    <property type="match status" value="1"/>
</dbReference>
<feature type="region of interest" description="Disordered" evidence="2">
    <location>
        <begin position="632"/>
        <end position="742"/>
    </location>
</feature>
<feature type="compositionally biased region" description="Basic and acidic residues" evidence="2">
    <location>
        <begin position="487"/>
        <end position="498"/>
    </location>
</feature>
<feature type="region of interest" description="Disordered" evidence="2">
    <location>
        <begin position="487"/>
        <end position="541"/>
    </location>
</feature>
<sequence>MLRYHVPALVVLHAVATSAAGPSALALTPSSEWYGIDGNWSTLSFQVGHPGESVNVLVSTSLSEFWVVQSGGCYNRKEYPAPLATVSSTVIGNVFDPTGSSSWDALGGWQLGLDYLQNQGNGDYGLDTVVGKTLNGDEMLMDRTIVAAINTTDYYTGYIGLGINQGRFGDQIAESPLTQAVKEYGLVPSYSYGYTAGASYIGSSGVPCSLTLGGYDESRFTTHNTEFVLGQSGTTPVTLVRGISVTVPEDDTRPGNWEGSGPRILSNMSTSFTALIDSSTPFLWLPAQVCDEFADAFNLTYNDTLELYTFTDDQFNTFSSGWAYSFTFSLSSFDNTDDFGHPLDTPGVVNITITAAAFAQVLRYPFMDKINYGDPSVPYFPLRRTDNTTDTFIIGRAFMQEAYMVTKYDSDVFSIYQAKFPEDPIADAKIAQINQPENSPYPPPAPKPSSRKGLTTAQIVGVVVGVIGACLVATLAVWWCCRRRRRENTATDNSEKDGSSSVGTEEPSTPVARIFSRIFGRGRSPHQPVTHEVSGNTTQPTEVGADAHHAVYEMPAALGPMELDAAEDDHSLNGDTEYGTNGSQQMTAYEAARRKMDLLLQGPVPAYSPPVNGAEPTPEKPELNIPLTYVTTTERSPVSSPTDSNSNTLPGSLPSPLSNRGPWSHGTPSLPSPMASPTPALSSQGDNNTYHTCRSSTTNPVSPTSQAFVRPALTPADSSPAEARSPQPGLAPPPPSFGFQRAPIDPSKVVCLGPLPGNVSLPGYSPDPRLRGLDVPRSATPGSNWSPGNTAVSSNRSDSYEQQQQQQQQANRGGSGTLPEHQRIDADLEMVHVPQLAERRYSWEEERSHATRES</sequence>
<dbReference type="SUPFAM" id="SSF50630">
    <property type="entry name" value="Acid proteases"/>
    <property type="match status" value="1"/>
</dbReference>
<feature type="signal peptide" evidence="4">
    <location>
        <begin position="1"/>
        <end position="20"/>
    </location>
</feature>
<dbReference type="Pfam" id="PF00026">
    <property type="entry name" value="Asp"/>
    <property type="match status" value="1"/>
</dbReference>
<evidence type="ECO:0000256" key="1">
    <source>
        <dbReference type="ARBA" id="ARBA00007447"/>
    </source>
</evidence>
<protein>
    <recommendedName>
        <fullName evidence="5">Peptidase A1 domain-containing protein</fullName>
    </recommendedName>
</protein>
<feature type="region of interest" description="Disordered" evidence="2">
    <location>
        <begin position="757"/>
        <end position="854"/>
    </location>
</feature>
<evidence type="ECO:0000256" key="3">
    <source>
        <dbReference type="SAM" id="Phobius"/>
    </source>
</evidence>
<dbReference type="InterPro" id="IPR001461">
    <property type="entry name" value="Aspartic_peptidase_A1"/>
</dbReference>
<feature type="chain" id="PRO_5002565347" description="Peptidase A1 domain-containing protein" evidence="4">
    <location>
        <begin position="21"/>
        <end position="854"/>
    </location>
</feature>
<dbReference type="GO" id="GO:0004190">
    <property type="term" value="F:aspartic-type endopeptidase activity"/>
    <property type="evidence" value="ECO:0007669"/>
    <property type="project" value="InterPro"/>
</dbReference>
<evidence type="ECO:0000259" key="5">
    <source>
        <dbReference type="PROSITE" id="PS51767"/>
    </source>
</evidence>
<evidence type="ECO:0000313" key="7">
    <source>
        <dbReference type="Proteomes" id="UP000045706"/>
    </source>
</evidence>
<feature type="compositionally biased region" description="Polar residues" evidence="2">
    <location>
        <begin position="679"/>
        <end position="707"/>
    </location>
</feature>
<evidence type="ECO:0000256" key="4">
    <source>
        <dbReference type="SAM" id="SignalP"/>
    </source>
</evidence>
<dbReference type="GO" id="GO:0006508">
    <property type="term" value="P:proteolysis"/>
    <property type="evidence" value="ECO:0007669"/>
    <property type="project" value="InterPro"/>
</dbReference>
<dbReference type="PRINTS" id="PR00792">
    <property type="entry name" value="PEPSIN"/>
</dbReference>
<dbReference type="PANTHER" id="PTHR47966">
    <property type="entry name" value="BETA-SITE APP-CLEAVING ENZYME, ISOFORM A-RELATED"/>
    <property type="match status" value="1"/>
</dbReference>
<feature type="compositionally biased region" description="Basic and acidic residues" evidence="2">
    <location>
        <begin position="820"/>
        <end position="830"/>
    </location>
</feature>
<dbReference type="EMBL" id="CVQI01002224">
    <property type="protein sequence ID" value="CRK11349.1"/>
    <property type="molecule type" value="Genomic_DNA"/>
</dbReference>
<feature type="domain" description="Peptidase A1" evidence="5">
    <location>
        <begin position="41"/>
        <end position="416"/>
    </location>
</feature>
<dbReference type="Proteomes" id="UP000045706">
    <property type="component" value="Unassembled WGS sequence"/>
</dbReference>
<dbReference type="InterPro" id="IPR021109">
    <property type="entry name" value="Peptidase_aspartic_dom_sf"/>
</dbReference>
<reference evidence="7" key="1">
    <citation type="submission" date="2015-05" db="EMBL/GenBank/DDBJ databases">
        <authorList>
            <person name="Fogelqvist Johan"/>
        </authorList>
    </citation>
    <scope>NUCLEOTIDE SEQUENCE [LARGE SCALE GENOMIC DNA]</scope>
</reference>
<dbReference type="AlphaFoldDB" id="A0A0G4KNM2"/>
<keyword evidence="3" id="KW-0472">Membrane</keyword>
<feature type="transmembrane region" description="Helical" evidence="3">
    <location>
        <begin position="459"/>
        <end position="481"/>
    </location>
</feature>
<dbReference type="PANTHER" id="PTHR47966:SF51">
    <property type="entry name" value="BETA-SITE APP-CLEAVING ENZYME, ISOFORM A-RELATED"/>
    <property type="match status" value="1"/>
</dbReference>
<dbReference type="InterPro" id="IPR033121">
    <property type="entry name" value="PEPTIDASE_A1"/>
</dbReference>
<dbReference type="Gene3D" id="2.40.70.10">
    <property type="entry name" value="Acid Proteases"/>
    <property type="match status" value="2"/>
</dbReference>
<evidence type="ECO:0000313" key="6">
    <source>
        <dbReference type="EMBL" id="CRK11349.1"/>
    </source>
</evidence>
<organism evidence="6 7">
    <name type="scientific">Verticillium longisporum</name>
    <name type="common">Verticillium dahliae var. longisporum</name>
    <dbReference type="NCBI Taxonomy" id="100787"/>
    <lineage>
        <taxon>Eukaryota</taxon>
        <taxon>Fungi</taxon>
        <taxon>Dikarya</taxon>
        <taxon>Ascomycota</taxon>
        <taxon>Pezizomycotina</taxon>
        <taxon>Sordariomycetes</taxon>
        <taxon>Hypocreomycetidae</taxon>
        <taxon>Glomerellales</taxon>
        <taxon>Plectosphaerellaceae</taxon>
        <taxon>Verticillium</taxon>
    </lineage>
</organism>
<keyword evidence="3" id="KW-0812">Transmembrane</keyword>
<name>A0A0G4KNM2_VERLO</name>
<feature type="compositionally biased region" description="Polar residues" evidence="2">
    <location>
        <begin position="780"/>
        <end position="801"/>
    </location>
</feature>
<keyword evidence="4" id="KW-0732">Signal</keyword>
<evidence type="ECO:0000256" key="2">
    <source>
        <dbReference type="SAM" id="MobiDB-lite"/>
    </source>
</evidence>
<gene>
    <name evidence="6" type="ORF">BN1723_001721</name>
</gene>
<dbReference type="CDD" id="cd05471">
    <property type="entry name" value="pepsin_like"/>
    <property type="match status" value="1"/>
</dbReference>
<comment type="similarity">
    <text evidence="1">Belongs to the peptidase A1 family.</text>
</comment>
<feature type="compositionally biased region" description="Basic and acidic residues" evidence="2">
    <location>
        <begin position="837"/>
        <end position="854"/>
    </location>
</feature>
<proteinExistence type="inferred from homology"/>
<keyword evidence="3" id="KW-1133">Transmembrane helix</keyword>
<dbReference type="GO" id="GO:0000324">
    <property type="term" value="C:fungal-type vacuole"/>
    <property type="evidence" value="ECO:0007669"/>
    <property type="project" value="TreeGrafter"/>
</dbReference>